<evidence type="ECO:0000313" key="2">
    <source>
        <dbReference type="EMBL" id="ROR72998.1"/>
    </source>
</evidence>
<protein>
    <submittedName>
        <fullName evidence="2">Histidinol-phosphatase (PHP family)</fullName>
    </submittedName>
</protein>
<dbReference type="RefSeq" id="WP_123303482.1">
    <property type="nucleotide sequence ID" value="NZ_RKHK01000001.1"/>
</dbReference>
<dbReference type="OrthoDB" id="6637113at2"/>
<dbReference type="SUPFAM" id="SSF89550">
    <property type="entry name" value="PHP domain-like"/>
    <property type="match status" value="1"/>
</dbReference>
<keyword evidence="3" id="KW-1185">Reference proteome</keyword>
<dbReference type="Gene3D" id="3.20.20.140">
    <property type="entry name" value="Metal-dependent hydrolases"/>
    <property type="match status" value="1"/>
</dbReference>
<sequence length="282" mass="31779">MELPGDSHVHSEFSWDTGGPDSAAAGRMTLTCERAAAIGLRALIFTEHVDLDSWITDPDDVMGHQTPMYREGRFHPLRFQADRYFEAIDRCRLAFPDLRILAGIEYGQPHRSDDRVADVVDLTALDRVNGSLHTLPFRDDRAEPNTMFRHLPAADVMWAYLEEIPRMIASSSSFSVFTHIDYAVRSWPVATEGPFDPARFEEGFRGAMRAIAHSGRALELNTRRLGAWQVQWWAEEGGREVTFGSDAHDPTKLANGFPEAALLAESVGFQPGSRPEDPWRRR</sequence>
<dbReference type="AlphaFoldDB" id="A0A3N2BCN7"/>
<dbReference type="Proteomes" id="UP000280668">
    <property type="component" value="Unassembled WGS sequence"/>
</dbReference>
<evidence type="ECO:0000313" key="3">
    <source>
        <dbReference type="Proteomes" id="UP000280668"/>
    </source>
</evidence>
<feature type="domain" description="PHP" evidence="1">
    <location>
        <begin position="6"/>
        <end position="222"/>
    </location>
</feature>
<name>A0A3N2BCN7_9MICO</name>
<dbReference type="Pfam" id="PF02811">
    <property type="entry name" value="PHP"/>
    <property type="match status" value="1"/>
</dbReference>
<dbReference type="GO" id="GO:0003824">
    <property type="term" value="F:catalytic activity"/>
    <property type="evidence" value="ECO:0007669"/>
    <property type="project" value="InterPro"/>
</dbReference>
<dbReference type="InterPro" id="IPR004013">
    <property type="entry name" value="PHP_dom"/>
</dbReference>
<accession>A0A3N2BCN7</accession>
<organism evidence="2 3">
    <name type="scientific">Bogoriella caseilytica</name>
    <dbReference type="NCBI Taxonomy" id="56055"/>
    <lineage>
        <taxon>Bacteria</taxon>
        <taxon>Bacillati</taxon>
        <taxon>Actinomycetota</taxon>
        <taxon>Actinomycetes</taxon>
        <taxon>Micrococcales</taxon>
        <taxon>Bogoriellaceae</taxon>
        <taxon>Bogoriella</taxon>
    </lineage>
</organism>
<proteinExistence type="predicted"/>
<reference evidence="2 3" key="1">
    <citation type="submission" date="2018-11" db="EMBL/GenBank/DDBJ databases">
        <title>Sequencing the genomes of 1000 actinobacteria strains.</title>
        <authorList>
            <person name="Klenk H.-P."/>
        </authorList>
    </citation>
    <scope>NUCLEOTIDE SEQUENCE [LARGE SCALE GENOMIC DNA]</scope>
    <source>
        <strain evidence="2 3">DSM 11294</strain>
    </source>
</reference>
<gene>
    <name evidence="2" type="ORF">EDD31_1363</name>
</gene>
<dbReference type="InterPro" id="IPR016195">
    <property type="entry name" value="Pol/histidinol_Pase-like"/>
</dbReference>
<dbReference type="EMBL" id="RKHK01000001">
    <property type="protein sequence ID" value="ROR72998.1"/>
    <property type="molecule type" value="Genomic_DNA"/>
</dbReference>
<evidence type="ECO:0000259" key="1">
    <source>
        <dbReference type="Pfam" id="PF02811"/>
    </source>
</evidence>
<comment type="caution">
    <text evidence="2">The sequence shown here is derived from an EMBL/GenBank/DDBJ whole genome shotgun (WGS) entry which is preliminary data.</text>
</comment>